<accession>A0A2P2Q3C6</accession>
<dbReference type="EMBL" id="GGEC01081013">
    <property type="protein sequence ID" value="MBX61497.1"/>
    <property type="molecule type" value="Transcribed_RNA"/>
</dbReference>
<organism evidence="1">
    <name type="scientific">Rhizophora mucronata</name>
    <name type="common">Asiatic mangrove</name>
    <dbReference type="NCBI Taxonomy" id="61149"/>
    <lineage>
        <taxon>Eukaryota</taxon>
        <taxon>Viridiplantae</taxon>
        <taxon>Streptophyta</taxon>
        <taxon>Embryophyta</taxon>
        <taxon>Tracheophyta</taxon>
        <taxon>Spermatophyta</taxon>
        <taxon>Magnoliopsida</taxon>
        <taxon>eudicotyledons</taxon>
        <taxon>Gunneridae</taxon>
        <taxon>Pentapetalae</taxon>
        <taxon>rosids</taxon>
        <taxon>fabids</taxon>
        <taxon>Malpighiales</taxon>
        <taxon>Rhizophoraceae</taxon>
        <taxon>Rhizophora</taxon>
    </lineage>
</organism>
<evidence type="ECO:0000313" key="1">
    <source>
        <dbReference type="EMBL" id="MBX61497.1"/>
    </source>
</evidence>
<reference evidence="1" key="1">
    <citation type="submission" date="2018-02" db="EMBL/GenBank/DDBJ databases">
        <title>Rhizophora mucronata_Transcriptome.</title>
        <authorList>
            <person name="Meera S.P."/>
            <person name="Sreeshan A."/>
            <person name="Augustine A."/>
        </authorList>
    </citation>
    <scope>NUCLEOTIDE SEQUENCE</scope>
    <source>
        <tissue evidence="1">Leaf</tissue>
    </source>
</reference>
<dbReference type="AlphaFoldDB" id="A0A2P2Q3C6"/>
<protein>
    <submittedName>
        <fullName evidence="1">Uncharacterized protein</fullName>
    </submittedName>
</protein>
<name>A0A2P2Q3C6_RHIMU</name>
<proteinExistence type="predicted"/>
<sequence>MTLSYSNFVYALLSCIKIWGGHRDQVQNC</sequence>